<dbReference type="Gene3D" id="2.60.200.20">
    <property type="match status" value="1"/>
</dbReference>
<dbReference type="PROSITE" id="PS50006">
    <property type="entry name" value="FHA_DOMAIN"/>
    <property type="match status" value="1"/>
</dbReference>
<sequence length="267" mass="29110">MDVNRLAGFGKDLHSRIRTFFNTPLDANATPLEIGQAVLDQVERQVQPVARGRRVFPFVGLAIRVRTNPASSAAMIAAFEDFATRVRERLAEVRCEAPRRLDVDVECLEVAPASWPEARVFDVSYIADEALPVKSPARGGGTAPVVHITVVAGTAVESSCRFAEGTVSIGRCADPADDMGYVRRNRIAFLDVVDGINETVGRAHARLRCDAVAGEVRLFDEGSRNGTSILRDGDVIAVHRRDPRGVRLRSGDEIRLGRALLRVEIDG</sequence>
<dbReference type="InterPro" id="IPR000253">
    <property type="entry name" value="FHA_dom"/>
</dbReference>
<gene>
    <name evidence="2" type="ORF">LuPra_01854</name>
</gene>
<organism evidence="2 3">
    <name type="scientific">Luteitalea pratensis</name>
    <dbReference type="NCBI Taxonomy" id="1855912"/>
    <lineage>
        <taxon>Bacteria</taxon>
        <taxon>Pseudomonadati</taxon>
        <taxon>Acidobacteriota</taxon>
        <taxon>Vicinamibacteria</taxon>
        <taxon>Vicinamibacterales</taxon>
        <taxon>Vicinamibacteraceae</taxon>
        <taxon>Luteitalea</taxon>
    </lineage>
</organism>
<dbReference type="OrthoDB" id="128603at2"/>
<name>A0A143PK74_LUTPR</name>
<dbReference type="Pfam" id="PF00498">
    <property type="entry name" value="FHA"/>
    <property type="match status" value="1"/>
</dbReference>
<evidence type="ECO:0000259" key="1">
    <source>
        <dbReference type="PROSITE" id="PS50006"/>
    </source>
</evidence>
<dbReference type="EMBL" id="CP015136">
    <property type="protein sequence ID" value="AMY08650.1"/>
    <property type="molecule type" value="Genomic_DNA"/>
</dbReference>
<evidence type="ECO:0000313" key="2">
    <source>
        <dbReference type="EMBL" id="AMY08650.1"/>
    </source>
</evidence>
<dbReference type="InterPro" id="IPR008984">
    <property type="entry name" value="SMAD_FHA_dom_sf"/>
</dbReference>
<feature type="domain" description="FHA" evidence="1">
    <location>
        <begin position="167"/>
        <end position="229"/>
    </location>
</feature>
<evidence type="ECO:0000313" key="3">
    <source>
        <dbReference type="Proteomes" id="UP000076079"/>
    </source>
</evidence>
<dbReference type="CDD" id="cd00060">
    <property type="entry name" value="FHA"/>
    <property type="match status" value="1"/>
</dbReference>
<keyword evidence="3" id="KW-1185">Reference proteome</keyword>
<dbReference type="KEGG" id="abac:LuPra_01854"/>
<reference evidence="2 3" key="1">
    <citation type="journal article" date="2016" name="Genome Announc.">
        <title>First Complete Genome Sequence of a Subdivision 6 Acidobacterium Strain.</title>
        <authorList>
            <person name="Huang S."/>
            <person name="Vieira S."/>
            <person name="Bunk B."/>
            <person name="Riedel T."/>
            <person name="Sproer C."/>
            <person name="Overmann J."/>
        </authorList>
    </citation>
    <scope>NUCLEOTIDE SEQUENCE [LARGE SCALE GENOMIC DNA]</scope>
    <source>
        <strain evidence="3">DSM 100886 HEG_-6_39</strain>
    </source>
</reference>
<dbReference type="STRING" id="1855912.LuPra_01854"/>
<protein>
    <submittedName>
        <fullName evidence="2">FHA domain protein</fullName>
    </submittedName>
</protein>
<accession>A0A143PK74</accession>
<proteinExistence type="predicted"/>
<dbReference type="RefSeq" id="WP_110170472.1">
    <property type="nucleotide sequence ID" value="NZ_CP015136.1"/>
</dbReference>
<reference evidence="3" key="2">
    <citation type="submission" date="2016-04" db="EMBL/GenBank/DDBJ databases">
        <title>First Complete Genome Sequence of a Subdivision 6 Acidobacterium.</title>
        <authorList>
            <person name="Huang S."/>
            <person name="Vieira S."/>
            <person name="Bunk B."/>
            <person name="Riedel T."/>
            <person name="Sproeer C."/>
            <person name="Overmann J."/>
        </authorList>
    </citation>
    <scope>NUCLEOTIDE SEQUENCE [LARGE SCALE GENOMIC DNA]</scope>
    <source>
        <strain evidence="3">DSM 100886 HEG_-6_39</strain>
    </source>
</reference>
<dbReference type="Proteomes" id="UP000076079">
    <property type="component" value="Chromosome"/>
</dbReference>
<dbReference type="SUPFAM" id="SSF49879">
    <property type="entry name" value="SMAD/FHA domain"/>
    <property type="match status" value="1"/>
</dbReference>
<dbReference type="AlphaFoldDB" id="A0A143PK74"/>